<protein>
    <submittedName>
        <fullName evidence="1">Uncharacterized protein</fullName>
    </submittedName>
</protein>
<accession>A0AAV5AS77</accession>
<evidence type="ECO:0000313" key="2">
    <source>
        <dbReference type="Proteomes" id="UP001207736"/>
    </source>
</evidence>
<reference evidence="1" key="1">
    <citation type="submission" date="2021-11" db="EMBL/GenBank/DDBJ databases">
        <title>Draft genome sequence of Capnocytophaga sp. strain KC07075 isolated from cat oral cavity.</title>
        <authorList>
            <person name="Suzuki M."/>
            <person name="Imaoka K."/>
            <person name="Kimura M."/>
            <person name="Morikawa S."/>
            <person name="Maeda K."/>
        </authorList>
    </citation>
    <scope>NUCLEOTIDE SEQUENCE</scope>
    <source>
        <strain evidence="1">KC07075</strain>
    </source>
</reference>
<name>A0AAV5AS77_9FLAO</name>
<dbReference type="Proteomes" id="UP001207736">
    <property type="component" value="Unassembled WGS sequence"/>
</dbReference>
<evidence type="ECO:0000313" key="1">
    <source>
        <dbReference type="EMBL" id="GJM50203.1"/>
    </source>
</evidence>
<sequence length="45" mass="5113">MWFVYFTNRKGKAKVLVIDPVTGIVDKELRVVLALDCDPTYPTSL</sequence>
<proteinExistence type="predicted"/>
<organism evidence="1 2">
    <name type="scientific">Capnocytophaga catalasegens</name>
    <dbReference type="NCBI Taxonomy" id="1004260"/>
    <lineage>
        <taxon>Bacteria</taxon>
        <taxon>Pseudomonadati</taxon>
        <taxon>Bacteroidota</taxon>
        <taxon>Flavobacteriia</taxon>
        <taxon>Flavobacteriales</taxon>
        <taxon>Flavobacteriaceae</taxon>
        <taxon>Capnocytophaga</taxon>
    </lineage>
</organism>
<comment type="caution">
    <text evidence="1">The sequence shown here is derived from an EMBL/GenBank/DDBJ whole genome shotgun (WGS) entry which is preliminary data.</text>
</comment>
<dbReference type="AlphaFoldDB" id="A0AAV5AS77"/>
<gene>
    <name evidence="1" type="ORF">RCZ15_11770</name>
</gene>
<dbReference type="EMBL" id="BQKA01000023">
    <property type="protein sequence ID" value="GJM50203.1"/>
    <property type="molecule type" value="Genomic_DNA"/>
</dbReference>